<gene>
    <name evidence="8" type="ORF">ZIOFF_009662</name>
</gene>
<accession>A0A8J5LJJ9</accession>
<comment type="similarity">
    <text evidence="6">Belongs to the Mediator complex subunit 21 family.</text>
</comment>
<feature type="transmembrane region" description="Helical" evidence="7">
    <location>
        <begin position="137"/>
        <end position="155"/>
    </location>
</feature>
<evidence type="ECO:0000313" key="9">
    <source>
        <dbReference type="Proteomes" id="UP000734854"/>
    </source>
</evidence>
<proteinExistence type="inferred from homology"/>
<keyword evidence="3 6" id="KW-0010">Activator</keyword>
<dbReference type="InterPro" id="IPR021384">
    <property type="entry name" value="Mediator_Med21"/>
</dbReference>
<evidence type="ECO:0000256" key="2">
    <source>
        <dbReference type="ARBA" id="ARBA00023015"/>
    </source>
</evidence>
<comment type="caution">
    <text evidence="8">The sequence shown here is derived from an EMBL/GenBank/DDBJ whole genome shotgun (WGS) entry which is preliminary data.</text>
</comment>
<keyword evidence="2 6" id="KW-0805">Transcription regulation</keyword>
<dbReference type="AlphaFoldDB" id="A0A8J5LJJ9"/>
<comment type="subcellular location">
    <subcellularLocation>
        <location evidence="1 6">Nucleus</location>
    </subcellularLocation>
</comment>
<dbReference type="InterPro" id="IPR037212">
    <property type="entry name" value="Med7/Med21-like"/>
</dbReference>
<keyword evidence="5 6" id="KW-0539">Nucleus</keyword>
<keyword evidence="7" id="KW-1133">Transmembrane helix</keyword>
<name>A0A8J5LJJ9_ZINOF</name>
<evidence type="ECO:0000256" key="1">
    <source>
        <dbReference type="ARBA" id="ARBA00004123"/>
    </source>
</evidence>
<dbReference type="GO" id="GO:0006357">
    <property type="term" value="P:regulation of transcription by RNA polymerase II"/>
    <property type="evidence" value="ECO:0007669"/>
    <property type="project" value="TreeGrafter"/>
</dbReference>
<reference evidence="8 9" key="1">
    <citation type="submission" date="2020-08" db="EMBL/GenBank/DDBJ databases">
        <title>Plant Genome Project.</title>
        <authorList>
            <person name="Zhang R.-G."/>
        </authorList>
    </citation>
    <scope>NUCLEOTIDE SEQUENCE [LARGE SCALE GENOMIC DNA]</scope>
    <source>
        <tissue evidence="8">Rhizome</tissue>
    </source>
</reference>
<comment type="subunit">
    <text evidence="6">Component of the Mediator complex.</text>
</comment>
<dbReference type="Proteomes" id="UP000734854">
    <property type="component" value="Unassembled WGS sequence"/>
</dbReference>
<dbReference type="SUPFAM" id="SSF140718">
    <property type="entry name" value="Mediator hinge subcomplex-like"/>
    <property type="match status" value="1"/>
</dbReference>
<dbReference type="PANTHER" id="PTHR13381">
    <property type="entry name" value="RNA POLYMERASE II HOLOENZYME COMPONENT SRB7"/>
    <property type="match status" value="1"/>
</dbReference>
<dbReference type="Gene3D" id="6.10.280.10">
    <property type="entry name" value="Mediator complex, subunit Med21"/>
    <property type="match status" value="1"/>
</dbReference>
<dbReference type="EMBL" id="JACMSC010000003">
    <property type="protein sequence ID" value="KAG6527551.1"/>
    <property type="molecule type" value="Genomic_DNA"/>
</dbReference>
<comment type="function">
    <text evidence="6">Component of the Mediator complex, a coactivator involved in the regulated transcription of nearly all RNA polymerase II-dependent genes. Mediator functions as a bridge to convey information from gene-specific regulatory proteins to the basal RNA polymerase II transcription machinery. Mediator is recruited to promoters by direct interactions with regulatory proteins and serves as a scaffold for the assembly of a functional preinitiation complex with RNA polymerase II and the general transcription factors.</text>
</comment>
<keyword evidence="9" id="KW-1185">Reference proteome</keyword>
<evidence type="ECO:0000256" key="3">
    <source>
        <dbReference type="ARBA" id="ARBA00023159"/>
    </source>
</evidence>
<dbReference type="Pfam" id="PF11221">
    <property type="entry name" value="Med21"/>
    <property type="match status" value="1"/>
</dbReference>
<evidence type="ECO:0000256" key="6">
    <source>
        <dbReference type="RuleBase" id="RU366036"/>
    </source>
</evidence>
<sequence length="168" mass="18818">MDIISQLQEQVNAMGLLILNTFGTLQRDAPPVRLSPNYPEPAANASEETIDIMEHPKTMSAALVEAAKKFDVLVTALPLSGEEAQLKRIAELQLDGKGYETVAELITSLRNLRLALESLISEQNDLRKYFRDSFCKIIFLSLICLSLVVLDYFVSSYEGFVGPDMFEW</sequence>
<evidence type="ECO:0000256" key="5">
    <source>
        <dbReference type="ARBA" id="ARBA00023242"/>
    </source>
</evidence>
<keyword evidence="7" id="KW-0812">Transmembrane</keyword>
<protein>
    <recommendedName>
        <fullName evidence="6">Mediator of RNA polymerase II transcription subunit 21</fullName>
    </recommendedName>
</protein>
<keyword evidence="4 6" id="KW-0804">Transcription</keyword>
<dbReference type="GO" id="GO:0003712">
    <property type="term" value="F:transcription coregulator activity"/>
    <property type="evidence" value="ECO:0007669"/>
    <property type="project" value="TreeGrafter"/>
</dbReference>
<dbReference type="PANTHER" id="PTHR13381:SF0">
    <property type="entry name" value="MEDIATOR OF RNA POLYMERASE II TRANSCRIPTION SUBUNIT 21"/>
    <property type="match status" value="1"/>
</dbReference>
<evidence type="ECO:0000256" key="4">
    <source>
        <dbReference type="ARBA" id="ARBA00023163"/>
    </source>
</evidence>
<dbReference type="GO" id="GO:0016592">
    <property type="term" value="C:mediator complex"/>
    <property type="evidence" value="ECO:0007669"/>
    <property type="project" value="UniProtKB-UniRule"/>
</dbReference>
<organism evidence="8 9">
    <name type="scientific">Zingiber officinale</name>
    <name type="common">Ginger</name>
    <name type="synonym">Amomum zingiber</name>
    <dbReference type="NCBI Taxonomy" id="94328"/>
    <lineage>
        <taxon>Eukaryota</taxon>
        <taxon>Viridiplantae</taxon>
        <taxon>Streptophyta</taxon>
        <taxon>Embryophyta</taxon>
        <taxon>Tracheophyta</taxon>
        <taxon>Spermatophyta</taxon>
        <taxon>Magnoliopsida</taxon>
        <taxon>Liliopsida</taxon>
        <taxon>Zingiberales</taxon>
        <taxon>Zingiberaceae</taxon>
        <taxon>Zingiber</taxon>
    </lineage>
</organism>
<evidence type="ECO:0000256" key="7">
    <source>
        <dbReference type="SAM" id="Phobius"/>
    </source>
</evidence>
<evidence type="ECO:0000313" key="8">
    <source>
        <dbReference type="EMBL" id="KAG6527551.1"/>
    </source>
</evidence>
<keyword evidence="7" id="KW-0472">Membrane</keyword>